<feature type="transmembrane region" description="Helical" evidence="1">
    <location>
        <begin position="100"/>
        <end position="123"/>
    </location>
</feature>
<feature type="transmembrane region" description="Helical" evidence="1">
    <location>
        <begin position="129"/>
        <end position="151"/>
    </location>
</feature>
<accession>A0AA37V063</accession>
<organism evidence="2 3">
    <name type="scientific">Roseisolibacter agri</name>
    <dbReference type="NCBI Taxonomy" id="2014610"/>
    <lineage>
        <taxon>Bacteria</taxon>
        <taxon>Pseudomonadati</taxon>
        <taxon>Gemmatimonadota</taxon>
        <taxon>Gemmatimonadia</taxon>
        <taxon>Gemmatimonadales</taxon>
        <taxon>Gemmatimonadaceae</taxon>
        <taxon>Roseisolibacter</taxon>
    </lineage>
</organism>
<evidence type="ECO:0000313" key="3">
    <source>
        <dbReference type="Proteomes" id="UP001161325"/>
    </source>
</evidence>
<reference evidence="2" key="1">
    <citation type="submission" date="2022-08" db="EMBL/GenBank/DDBJ databases">
        <title>Draft genome sequencing of Roseisolibacter agri AW1220.</title>
        <authorList>
            <person name="Tobiishi Y."/>
            <person name="Tonouchi A."/>
        </authorList>
    </citation>
    <scope>NUCLEOTIDE SEQUENCE</scope>
    <source>
        <strain evidence="2">AW1220</strain>
    </source>
</reference>
<keyword evidence="3" id="KW-1185">Reference proteome</keyword>
<dbReference type="AlphaFoldDB" id="A0AA37V063"/>
<evidence type="ECO:0000313" key="2">
    <source>
        <dbReference type="EMBL" id="GLC23845.1"/>
    </source>
</evidence>
<keyword evidence="1" id="KW-1133">Transmembrane helix</keyword>
<sequence>MRAVYQLTLRQLAGRWRLLIMAVLALMPVVIATLMLGDAHAPSVKEFETAILSAMLAGSIAPLVVLAIAAPAFANEIEDRTLANLTLSPIPRWQIALPKLLATITIAGPFILASALATSWIAFLGDPRAVLAVTTSAVVGVALYASAFVWLGLVSTQAIGIGLLYIVLWEGLFSGFVSGVRLLSIRHHAIALMHGLDARRFAGGDHLGLAPTLVIATLVFGGFLFLSVRRLRQLDVP</sequence>
<evidence type="ECO:0008006" key="4">
    <source>
        <dbReference type="Google" id="ProtNLM"/>
    </source>
</evidence>
<comment type="caution">
    <text evidence="2">The sequence shown here is derived from an EMBL/GenBank/DDBJ whole genome shotgun (WGS) entry which is preliminary data.</text>
</comment>
<feature type="transmembrane region" description="Helical" evidence="1">
    <location>
        <begin position="49"/>
        <end position="74"/>
    </location>
</feature>
<dbReference type="GO" id="GO:0005886">
    <property type="term" value="C:plasma membrane"/>
    <property type="evidence" value="ECO:0007669"/>
    <property type="project" value="UniProtKB-SubCell"/>
</dbReference>
<dbReference type="GO" id="GO:0140359">
    <property type="term" value="F:ABC-type transporter activity"/>
    <property type="evidence" value="ECO:0007669"/>
    <property type="project" value="InterPro"/>
</dbReference>
<protein>
    <recommendedName>
        <fullName evidence="4">ABC-2 family transporter protein</fullName>
    </recommendedName>
</protein>
<dbReference type="Proteomes" id="UP001161325">
    <property type="component" value="Unassembled WGS sequence"/>
</dbReference>
<feature type="transmembrane region" description="Helical" evidence="1">
    <location>
        <begin position="163"/>
        <end position="186"/>
    </location>
</feature>
<name>A0AA37V063_9BACT</name>
<evidence type="ECO:0000256" key="1">
    <source>
        <dbReference type="SAM" id="Phobius"/>
    </source>
</evidence>
<proteinExistence type="predicted"/>
<keyword evidence="1" id="KW-0472">Membrane</keyword>
<feature type="transmembrane region" description="Helical" evidence="1">
    <location>
        <begin position="206"/>
        <end position="228"/>
    </location>
</feature>
<gene>
    <name evidence="2" type="ORF">rosag_03580</name>
</gene>
<dbReference type="PANTHER" id="PTHR37305">
    <property type="entry name" value="INTEGRAL MEMBRANE PROTEIN-RELATED"/>
    <property type="match status" value="1"/>
</dbReference>
<dbReference type="EMBL" id="BRXS01000001">
    <property type="protein sequence ID" value="GLC23845.1"/>
    <property type="molecule type" value="Genomic_DNA"/>
</dbReference>
<dbReference type="PANTHER" id="PTHR37305:SF1">
    <property type="entry name" value="MEMBRANE PROTEIN"/>
    <property type="match status" value="1"/>
</dbReference>
<keyword evidence="1" id="KW-0812">Transmembrane</keyword>
<feature type="transmembrane region" description="Helical" evidence="1">
    <location>
        <begin position="16"/>
        <end position="37"/>
    </location>
</feature>